<comment type="caution">
    <text evidence="9">The sequence shown here is derived from an EMBL/GenBank/DDBJ whole genome shotgun (WGS) entry which is preliminary data.</text>
</comment>
<evidence type="ECO:0000313" key="9">
    <source>
        <dbReference type="EMBL" id="GAA3203639.1"/>
    </source>
</evidence>
<name>A0ABP6Q4R5_9ACTN</name>
<dbReference type="InterPro" id="IPR004869">
    <property type="entry name" value="MMPL_dom"/>
</dbReference>
<feature type="transmembrane region" description="Helical" evidence="7">
    <location>
        <begin position="584"/>
        <end position="605"/>
    </location>
</feature>
<dbReference type="Gene3D" id="1.20.1640.10">
    <property type="entry name" value="Multidrug efflux transporter AcrB transmembrane domain"/>
    <property type="match status" value="2"/>
</dbReference>
<feature type="transmembrane region" description="Helical" evidence="7">
    <location>
        <begin position="370"/>
        <end position="390"/>
    </location>
</feature>
<organism evidence="9 10">
    <name type="scientific">Actinocorallia longicatena</name>
    <dbReference type="NCBI Taxonomy" id="111803"/>
    <lineage>
        <taxon>Bacteria</taxon>
        <taxon>Bacillati</taxon>
        <taxon>Actinomycetota</taxon>
        <taxon>Actinomycetes</taxon>
        <taxon>Streptosporangiales</taxon>
        <taxon>Thermomonosporaceae</taxon>
        <taxon>Actinocorallia</taxon>
    </lineage>
</organism>
<protein>
    <submittedName>
        <fullName evidence="9">MMPL family transporter</fullName>
    </submittedName>
</protein>
<proteinExistence type="inferred from homology"/>
<keyword evidence="3" id="KW-1003">Cell membrane</keyword>
<evidence type="ECO:0000313" key="10">
    <source>
        <dbReference type="Proteomes" id="UP001501237"/>
    </source>
</evidence>
<dbReference type="InterPro" id="IPR050545">
    <property type="entry name" value="Mycobact_MmpL"/>
</dbReference>
<feature type="domain" description="Membrane transport protein MMPL" evidence="8">
    <location>
        <begin position="472"/>
        <end position="692"/>
    </location>
</feature>
<keyword evidence="6 7" id="KW-0472">Membrane</keyword>
<keyword evidence="10" id="KW-1185">Reference proteome</keyword>
<dbReference type="RefSeq" id="WP_344824556.1">
    <property type="nucleotide sequence ID" value="NZ_BAAAUV010000004.1"/>
</dbReference>
<evidence type="ECO:0000256" key="6">
    <source>
        <dbReference type="ARBA" id="ARBA00023136"/>
    </source>
</evidence>
<feature type="transmembrane region" description="Helical" evidence="7">
    <location>
        <begin position="546"/>
        <end position="564"/>
    </location>
</feature>
<keyword evidence="5 7" id="KW-1133">Transmembrane helix</keyword>
<feature type="transmembrane region" description="Helical" evidence="7">
    <location>
        <begin position="519"/>
        <end position="541"/>
    </location>
</feature>
<dbReference type="PANTHER" id="PTHR33406:SF11">
    <property type="entry name" value="MEMBRANE PROTEIN SCO6666-RELATED"/>
    <property type="match status" value="1"/>
</dbReference>
<feature type="transmembrane region" description="Helical" evidence="7">
    <location>
        <begin position="16"/>
        <end position="42"/>
    </location>
</feature>
<comment type="subcellular location">
    <subcellularLocation>
        <location evidence="1">Cell membrane</location>
        <topology evidence="1">Multi-pass membrane protein</topology>
    </subcellularLocation>
</comment>
<gene>
    <name evidence="9" type="ORF">GCM10010468_17800</name>
</gene>
<evidence type="ECO:0000256" key="4">
    <source>
        <dbReference type="ARBA" id="ARBA00022692"/>
    </source>
</evidence>
<feature type="transmembrane region" description="Helical" evidence="7">
    <location>
        <begin position="181"/>
        <end position="200"/>
    </location>
</feature>
<sequence>MLSQLSDLVLRYPRRFLWGAVPLVVAGLIAGAVASVTMTMGLGDYDDPDSPSARAQHEVLLATGIDPEQGYLVLVRTGRVIDPARPVPAEVTRAESLLRGRPEVRAVQTYATTRDPRMISADGRATFIAASVGHFTGNRERDAVAAVESGLDADPLLRDRTWLGGPTTANVQVSNISTLDLALAETAAFPVLLILLLFVFRGAVAAVIPLLGAGYTIAVALLGLGAVMPVLKLSVFALNLLLALGVGLAVDFSLLMVSRFREELGKGLPTPAAVRVTVATAGRTVLFSALTVGAALASLLLFPQRFLYSMGLAGVLTALAAASFALVVLPAMLALLGARIDKWAPRRFRAAVVSRHRWYRFSWTVMRRPLVLGGAAALVLVLLGAPFAGIRFTGVDASVLPADASAGQVSRELERAFPDAPATPIRLVVTAPDSARPALASYAKKVAGVPGVAAAGVPVRLAHGLWQIEATPASAALSPQARAALGGIERIPAPYPVRATGQTAQFSAMQDSLGSHLPLALGLVVGASLVLLFALTGSVILPIKALIMNALSLSAAFGALVFIFQDGHLEGLLGFTSQGALESTSPIILFALAFGLSTDYTVFLLSRIKECHDEGLPTREAVAVALDRTGRIVTMAAVLLAVAVGALTLSRLGFIKQLGLGTAVAVLVDATVVRAVLVPALMALMRDANWWAPGPLRRFGRPAAPPLDLEAFRPERETVRR</sequence>
<reference evidence="10" key="1">
    <citation type="journal article" date="2019" name="Int. J. Syst. Evol. Microbiol.">
        <title>The Global Catalogue of Microorganisms (GCM) 10K type strain sequencing project: providing services to taxonomists for standard genome sequencing and annotation.</title>
        <authorList>
            <consortium name="The Broad Institute Genomics Platform"/>
            <consortium name="The Broad Institute Genome Sequencing Center for Infectious Disease"/>
            <person name="Wu L."/>
            <person name="Ma J."/>
        </authorList>
    </citation>
    <scope>NUCLEOTIDE SEQUENCE [LARGE SCALE GENOMIC DNA]</scope>
    <source>
        <strain evidence="10">JCM 9377</strain>
    </source>
</reference>
<comment type="similarity">
    <text evidence="2">Belongs to the resistance-nodulation-cell division (RND) (TC 2.A.6) family. MmpL subfamily.</text>
</comment>
<dbReference type="EMBL" id="BAAAUV010000004">
    <property type="protein sequence ID" value="GAA3203639.1"/>
    <property type="molecule type" value="Genomic_DNA"/>
</dbReference>
<feature type="transmembrane region" description="Helical" evidence="7">
    <location>
        <begin position="207"/>
        <end position="230"/>
    </location>
</feature>
<feature type="transmembrane region" description="Helical" evidence="7">
    <location>
        <begin position="632"/>
        <end position="654"/>
    </location>
</feature>
<dbReference type="SUPFAM" id="SSF82866">
    <property type="entry name" value="Multidrug efflux transporter AcrB transmembrane domain"/>
    <property type="match status" value="2"/>
</dbReference>
<feature type="transmembrane region" description="Helical" evidence="7">
    <location>
        <begin position="236"/>
        <end position="257"/>
    </location>
</feature>
<evidence type="ECO:0000256" key="1">
    <source>
        <dbReference type="ARBA" id="ARBA00004651"/>
    </source>
</evidence>
<accession>A0ABP6Q4R5</accession>
<evidence type="ECO:0000256" key="5">
    <source>
        <dbReference type="ARBA" id="ARBA00022989"/>
    </source>
</evidence>
<dbReference type="Pfam" id="PF03176">
    <property type="entry name" value="MMPL"/>
    <property type="match status" value="2"/>
</dbReference>
<dbReference type="Proteomes" id="UP001501237">
    <property type="component" value="Unassembled WGS sequence"/>
</dbReference>
<keyword evidence="4 7" id="KW-0812">Transmembrane</keyword>
<evidence type="ECO:0000256" key="7">
    <source>
        <dbReference type="SAM" id="Phobius"/>
    </source>
</evidence>
<feature type="domain" description="Membrane transport protein MMPL" evidence="8">
    <location>
        <begin position="102"/>
        <end position="370"/>
    </location>
</feature>
<dbReference type="PANTHER" id="PTHR33406">
    <property type="entry name" value="MEMBRANE PROTEIN MJ1562-RELATED"/>
    <property type="match status" value="1"/>
</dbReference>
<feature type="transmembrane region" description="Helical" evidence="7">
    <location>
        <begin position="660"/>
        <end position="684"/>
    </location>
</feature>
<evidence type="ECO:0000259" key="8">
    <source>
        <dbReference type="Pfam" id="PF03176"/>
    </source>
</evidence>
<feature type="transmembrane region" description="Helical" evidence="7">
    <location>
        <begin position="278"/>
        <end position="302"/>
    </location>
</feature>
<evidence type="ECO:0000256" key="2">
    <source>
        <dbReference type="ARBA" id="ARBA00010157"/>
    </source>
</evidence>
<evidence type="ECO:0000256" key="3">
    <source>
        <dbReference type="ARBA" id="ARBA00022475"/>
    </source>
</evidence>
<feature type="transmembrane region" description="Helical" evidence="7">
    <location>
        <begin position="308"/>
        <end position="338"/>
    </location>
</feature>